<evidence type="ECO:0000313" key="10">
    <source>
        <dbReference type="Proteomes" id="UP000244240"/>
    </source>
</evidence>
<dbReference type="OrthoDB" id="2739656at2"/>
<comment type="subcellular location">
    <subcellularLocation>
        <location evidence="1">Membrane</location>
        <topology evidence="1">Multi-pass membrane protein</topology>
    </subcellularLocation>
</comment>
<dbReference type="AlphaFoldDB" id="A0A2T6C8S6"/>
<keyword evidence="3" id="KW-0813">Transport</keyword>
<evidence type="ECO:0000256" key="3">
    <source>
        <dbReference type="ARBA" id="ARBA00022448"/>
    </source>
</evidence>
<feature type="transmembrane region" description="Helical" evidence="8">
    <location>
        <begin position="40"/>
        <end position="58"/>
    </location>
</feature>
<feature type="transmembrane region" description="Helical" evidence="8">
    <location>
        <begin position="335"/>
        <end position="356"/>
    </location>
</feature>
<dbReference type="GO" id="GO:0009847">
    <property type="term" value="P:spore germination"/>
    <property type="evidence" value="ECO:0007669"/>
    <property type="project" value="InterPro"/>
</dbReference>
<dbReference type="PANTHER" id="PTHR34975">
    <property type="entry name" value="SPORE GERMINATION PROTEIN A2"/>
    <property type="match status" value="1"/>
</dbReference>
<protein>
    <submittedName>
        <fullName evidence="9">Spore germination protein</fullName>
    </submittedName>
</protein>
<evidence type="ECO:0000313" key="9">
    <source>
        <dbReference type="EMBL" id="PTX64703.1"/>
    </source>
</evidence>
<sequence length="368" mass="42221">MSTGTLFNHEQPLQPWFWAVLVNRLQIGYFLLILPKILVYPYMLWVILMVGLVSSLNLHLIGKCLAIHDGFMKGVWLRVWMVPAIGILLLKMTLIVRGYAGVVHQFLFPSIGISAFIVLMLVAALYLAKHGMTTVLHFCVIAFLASVWATILYGFLAMPPEAHYSYLYPLIPFQWPSNGFESLLSVWSAFAGPEYLIVLGPWSGGKRLTKYLLAGHVFSILEYTYLFFVSLVFLGSPYLKTVEFPVFNLLRYVQLPFFERLEMIVIPAYMTPLILIISLLLLYLYGALRILLNRNRKPAHTRGLFMVSLAVAGYLLMVDRWLWTTEIHRRMWEQAQMYVVGATFALAPALFLGYYAMQSRRRRNEKTG</sequence>
<evidence type="ECO:0000256" key="7">
    <source>
        <dbReference type="ARBA" id="ARBA00023136"/>
    </source>
</evidence>
<comment type="similarity">
    <text evidence="2">Belongs to the amino acid-polyamine-organocation (APC) superfamily. Spore germination protein (SGP) (TC 2.A.3.9) family.</text>
</comment>
<evidence type="ECO:0000256" key="1">
    <source>
        <dbReference type="ARBA" id="ARBA00004141"/>
    </source>
</evidence>
<dbReference type="GO" id="GO:0016020">
    <property type="term" value="C:membrane"/>
    <property type="evidence" value="ECO:0007669"/>
    <property type="project" value="UniProtKB-SubCell"/>
</dbReference>
<keyword evidence="6 8" id="KW-1133">Transmembrane helix</keyword>
<keyword evidence="7 8" id="KW-0472">Membrane</keyword>
<comment type="caution">
    <text evidence="9">The sequence shown here is derived from an EMBL/GenBank/DDBJ whole genome shotgun (WGS) entry which is preliminary data.</text>
</comment>
<accession>A0A2T6C8S6</accession>
<evidence type="ECO:0000256" key="5">
    <source>
        <dbReference type="ARBA" id="ARBA00022692"/>
    </source>
</evidence>
<gene>
    <name evidence="9" type="ORF">C8P63_102198</name>
</gene>
<feature type="transmembrane region" description="Helical" evidence="8">
    <location>
        <begin position="135"/>
        <end position="158"/>
    </location>
</feature>
<evidence type="ECO:0000256" key="6">
    <source>
        <dbReference type="ARBA" id="ARBA00022989"/>
    </source>
</evidence>
<feature type="transmembrane region" description="Helical" evidence="8">
    <location>
        <begin position="178"/>
        <end position="199"/>
    </location>
</feature>
<dbReference type="Pfam" id="PF03845">
    <property type="entry name" value="Spore_permease"/>
    <property type="match status" value="1"/>
</dbReference>
<keyword evidence="5 8" id="KW-0812">Transmembrane</keyword>
<dbReference type="EMBL" id="QBKR01000002">
    <property type="protein sequence ID" value="PTX64703.1"/>
    <property type="molecule type" value="Genomic_DNA"/>
</dbReference>
<evidence type="ECO:0000256" key="4">
    <source>
        <dbReference type="ARBA" id="ARBA00022544"/>
    </source>
</evidence>
<name>A0A2T6C8S6_9BACL</name>
<dbReference type="RefSeq" id="WP_108021755.1">
    <property type="nucleotide sequence ID" value="NZ_QBKR01000002.1"/>
</dbReference>
<feature type="transmembrane region" description="Helical" evidence="8">
    <location>
        <begin position="106"/>
        <end position="128"/>
    </location>
</feature>
<feature type="transmembrane region" description="Helical" evidence="8">
    <location>
        <begin position="304"/>
        <end position="323"/>
    </location>
</feature>
<proteinExistence type="inferred from homology"/>
<keyword evidence="4" id="KW-0309">Germination</keyword>
<evidence type="ECO:0000256" key="8">
    <source>
        <dbReference type="SAM" id="Phobius"/>
    </source>
</evidence>
<feature type="transmembrane region" description="Helical" evidence="8">
    <location>
        <begin position="79"/>
        <end position="100"/>
    </location>
</feature>
<dbReference type="Proteomes" id="UP000244240">
    <property type="component" value="Unassembled WGS sequence"/>
</dbReference>
<feature type="transmembrane region" description="Helical" evidence="8">
    <location>
        <begin position="269"/>
        <end position="292"/>
    </location>
</feature>
<organism evidence="9 10">
    <name type="scientific">Melghirimyces profundicolus</name>
    <dbReference type="NCBI Taxonomy" id="1242148"/>
    <lineage>
        <taxon>Bacteria</taxon>
        <taxon>Bacillati</taxon>
        <taxon>Bacillota</taxon>
        <taxon>Bacilli</taxon>
        <taxon>Bacillales</taxon>
        <taxon>Thermoactinomycetaceae</taxon>
        <taxon>Melghirimyces</taxon>
    </lineage>
</organism>
<dbReference type="InterPro" id="IPR004761">
    <property type="entry name" value="Spore_GerAB"/>
</dbReference>
<keyword evidence="10" id="KW-1185">Reference proteome</keyword>
<dbReference type="PANTHER" id="PTHR34975:SF2">
    <property type="entry name" value="SPORE GERMINATION PROTEIN A2"/>
    <property type="match status" value="1"/>
</dbReference>
<evidence type="ECO:0000256" key="2">
    <source>
        <dbReference type="ARBA" id="ARBA00007998"/>
    </source>
</evidence>
<reference evidence="9 10" key="1">
    <citation type="submission" date="2018-04" db="EMBL/GenBank/DDBJ databases">
        <title>Genomic Encyclopedia of Archaeal and Bacterial Type Strains, Phase II (KMG-II): from individual species to whole genera.</title>
        <authorList>
            <person name="Goeker M."/>
        </authorList>
    </citation>
    <scope>NUCLEOTIDE SEQUENCE [LARGE SCALE GENOMIC DNA]</scope>
    <source>
        <strain evidence="9 10">DSM 45787</strain>
    </source>
</reference>
<feature type="transmembrane region" description="Helical" evidence="8">
    <location>
        <begin position="211"/>
        <end position="234"/>
    </location>
</feature>